<evidence type="ECO:0000313" key="13">
    <source>
        <dbReference type="Proteomes" id="UP000285190"/>
    </source>
</evidence>
<dbReference type="GO" id="GO:0015628">
    <property type="term" value="P:protein secretion by the type II secretion system"/>
    <property type="evidence" value="ECO:0007669"/>
    <property type="project" value="InterPro"/>
</dbReference>
<dbReference type="CDD" id="cd24017">
    <property type="entry name" value="ASKHA_T2SSL_N"/>
    <property type="match status" value="1"/>
</dbReference>
<dbReference type="SUPFAM" id="SSF53067">
    <property type="entry name" value="Actin-like ATPase domain"/>
    <property type="match status" value="1"/>
</dbReference>
<evidence type="ECO:0000256" key="2">
    <source>
        <dbReference type="ARBA" id="ARBA00005318"/>
    </source>
</evidence>
<comment type="similarity">
    <text evidence="2">Belongs to the GSP L family.</text>
</comment>
<keyword evidence="6" id="KW-0812">Transmembrane</keyword>
<dbReference type="InterPro" id="IPR043129">
    <property type="entry name" value="ATPase_NBD"/>
</dbReference>
<evidence type="ECO:0000259" key="11">
    <source>
        <dbReference type="Pfam" id="PF12693"/>
    </source>
</evidence>
<protein>
    <submittedName>
        <fullName evidence="12">General secretion pathway protein GspL</fullName>
    </submittedName>
</protein>
<comment type="caution">
    <text evidence="12">The sequence shown here is derived from an EMBL/GenBank/DDBJ whole genome shotgun (WGS) entry which is preliminary data.</text>
</comment>
<evidence type="ECO:0000256" key="8">
    <source>
        <dbReference type="ARBA" id="ARBA00022989"/>
    </source>
</evidence>
<dbReference type="GO" id="GO:0005886">
    <property type="term" value="C:plasma membrane"/>
    <property type="evidence" value="ECO:0007669"/>
    <property type="project" value="UniProtKB-SubCell"/>
</dbReference>
<gene>
    <name evidence="12" type="ORF">D3870_01700</name>
</gene>
<keyword evidence="8" id="KW-1133">Transmembrane helix</keyword>
<keyword evidence="13" id="KW-1185">Reference proteome</keyword>
<keyword evidence="9" id="KW-0472">Membrane</keyword>
<dbReference type="AlphaFoldDB" id="A0A418WXD5"/>
<feature type="domain" description="GspL cytoplasmic actin-ATPase-like" evidence="10">
    <location>
        <begin position="42"/>
        <end position="155"/>
    </location>
</feature>
<dbReference type="EMBL" id="QYUN01000002">
    <property type="protein sequence ID" value="RJG04909.1"/>
    <property type="molecule type" value="Genomic_DNA"/>
</dbReference>
<evidence type="ECO:0000259" key="10">
    <source>
        <dbReference type="Pfam" id="PF05134"/>
    </source>
</evidence>
<accession>A0A418WXD5</accession>
<dbReference type="GO" id="GO:0015627">
    <property type="term" value="C:type II protein secretion system complex"/>
    <property type="evidence" value="ECO:0007669"/>
    <property type="project" value="InterPro"/>
</dbReference>
<dbReference type="RefSeq" id="WP_119736156.1">
    <property type="nucleotide sequence ID" value="NZ_QYUN01000002.1"/>
</dbReference>
<evidence type="ECO:0000256" key="4">
    <source>
        <dbReference type="ARBA" id="ARBA00022475"/>
    </source>
</evidence>
<dbReference type="Gene3D" id="3.30.420.380">
    <property type="match status" value="1"/>
</dbReference>
<evidence type="ECO:0000256" key="6">
    <source>
        <dbReference type="ARBA" id="ARBA00022692"/>
    </source>
</evidence>
<keyword evidence="7" id="KW-0653">Protein transport</keyword>
<keyword evidence="5" id="KW-0997">Cell inner membrane</keyword>
<dbReference type="Pfam" id="PF12693">
    <property type="entry name" value="GspL_C"/>
    <property type="match status" value="1"/>
</dbReference>
<evidence type="ECO:0000256" key="3">
    <source>
        <dbReference type="ARBA" id="ARBA00022448"/>
    </source>
</evidence>
<dbReference type="OrthoDB" id="8557903at2"/>
<feature type="domain" description="GspL periplasmic" evidence="11">
    <location>
        <begin position="267"/>
        <end position="359"/>
    </location>
</feature>
<dbReference type="NCBIfam" id="TIGR01709">
    <property type="entry name" value="typeII_sec_gspL"/>
    <property type="match status" value="1"/>
</dbReference>
<reference evidence="12 13" key="1">
    <citation type="submission" date="2018-09" db="EMBL/GenBank/DDBJ databases">
        <authorList>
            <person name="Zhu H."/>
        </authorList>
    </citation>
    <scope>NUCLEOTIDE SEQUENCE [LARGE SCALE GENOMIC DNA]</scope>
    <source>
        <strain evidence="12 13">K2R10-39</strain>
    </source>
</reference>
<dbReference type="InterPro" id="IPR024230">
    <property type="entry name" value="GspL_cyto_dom"/>
</dbReference>
<proteinExistence type="inferred from homology"/>
<keyword evidence="4" id="KW-1003">Cell membrane</keyword>
<evidence type="ECO:0000256" key="9">
    <source>
        <dbReference type="ARBA" id="ARBA00023136"/>
    </source>
</evidence>
<dbReference type="Proteomes" id="UP000285190">
    <property type="component" value="Unassembled WGS sequence"/>
</dbReference>
<dbReference type="PIRSF" id="PIRSF015761">
    <property type="entry name" value="Protein_L"/>
    <property type="match status" value="1"/>
</dbReference>
<dbReference type="GO" id="GO:0009276">
    <property type="term" value="C:Gram-negative-bacterium-type cell wall"/>
    <property type="evidence" value="ECO:0007669"/>
    <property type="project" value="InterPro"/>
</dbReference>
<name>A0A418WXD5_9BURK</name>
<evidence type="ECO:0000256" key="5">
    <source>
        <dbReference type="ARBA" id="ARBA00022519"/>
    </source>
</evidence>
<organism evidence="12 13">
    <name type="scientific">Noviherbaspirillum cavernae</name>
    <dbReference type="NCBI Taxonomy" id="2320862"/>
    <lineage>
        <taxon>Bacteria</taxon>
        <taxon>Pseudomonadati</taxon>
        <taxon>Pseudomonadota</taxon>
        <taxon>Betaproteobacteria</taxon>
        <taxon>Burkholderiales</taxon>
        <taxon>Oxalobacteraceae</taxon>
        <taxon>Noviherbaspirillum</taxon>
    </lineage>
</organism>
<evidence type="ECO:0000256" key="1">
    <source>
        <dbReference type="ARBA" id="ARBA00004377"/>
    </source>
</evidence>
<keyword evidence="3" id="KW-0813">Transport</keyword>
<sequence length="419" mass="44327">MSTLYIRLPSRAAADSMQNEGAPLTCRFASVSNSGALERDGVAALSELAEPVRRAQRVVLLLAASDVTLLRVKVPPMSAARLKMALPNLIEDQLMSDPAESVVVAGDMADGLRTVAVVSRGWLELLNKTLIALGARSLAAVPAQLCLPHEDGRVTAAISEYGGADVEVAVRLSAQEGIGLPVYAELPESAPVEAIQALSAIVPQAPVALAVPQPRVASYQDALRLTPALEERITLSADSWTRWIAGAGRASIDLMQGLGAAAGPAINWRPWRWSLALAAALLAVNAFGLNIDWLRMKREADGLKANMIQTYKAAYPKDPVIIDPLTQMQRKVAEAQRDSGQIAPDDFIALAAGFGEAWAASGQGPKAIAGLEYHDRSLSVKLKPDASVPLDQIKTALATHNLTLSQPGGAGVWQIRSGK</sequence>
<evidence type="ECO:0000313" key="12">
    <source>
        <dbReference type="EMBL" id="RJG04909.1"/>
    </source>
</evidence>
<comment type="subcellular location">
    <subcellularLocation>
        <location evidence="1">Cell inner membrane</location>
        <topology evidence="1">Single-pass membrane protein</topology>
    </subcellularLocation>
</comment>
<dbReference type="InterPro" id="IPR025691">
    <property type="entry name" value="GspL_pp_dom"/>
</dbReference>
<dbReference type="Pfam" id="PF05134">
    <property type="entry name" value="T2SSL"/>
    <property type="match status" value="1"/>
</dbReference>
<dbReference type="InterPro" id="IPR007812">
    <property type="entry name" value="T2SS_protein-GspL"/>
</dbReference>
<evidence type="ECO:0000256" key="7">
    <source>
        <dbReference type="ARBA" id="ARBA00022927"/>
    </source>
</evidence>